<proteinExistence type="predicted"/>
<protein>
    <submittedName>
        <fullName evidence="1">MatS protein</fullName>
    </submittedName>
</protein>
<evidence type="ECO:0000313" key="1">
    <source>
        <dbReference type="EMBL" id="CBN76379.1"/>
    </source>
</evidence>
<dbReference type="EMBL" id="FN994780">
    <property type="protein sequence ID" value="CBN76379.1"/>
    <property type="molecule type" value="Genomic_DNA"/>
</dbReference>
<organism evidence="1">
    <name type="scientific">Acytostelium subglobosum</name>
    <name type="common">Slime mold</name>
    <dbReference type="NCBI Taxonomy" id="361139"/>
    <lineage>
        <taxon>Eukaryota</taxon>
        <taxon>Amoebozoa</taxon>
        <taxon>Evosea</taxon>
        <taxon>Eumycetozoa</taxon>
        <taxon>Dictyostelia</taxon>
        <taxon>Acytosteliales</taxon>
        <taxon>Acytosteliaceae</taxon>
        <taxon>Acytostelium</taxon>
    </lineage>
</organism>
<dbReference type="AlphaFoldDB" id="D8MIT9"/>
<gene>
    <name evidence="1" type="primary">matS</name>
</gene>
<sequence>MIRYNTPPTCKKKHTASLQNNPLNLMRFLLSSVQSSISFKHFNLINNLLQIVTSMDTHMTDQPTDIFEFHDYWNNEINQINLERRQRNLKEETPNSKDTYFQPARKRNQLPVPQEHAGYTYLSTQEGKPRMTTQEEKSFMLEKVHIGETDLKKSKEWAGNQAKDDRSFSKVIVIKSAFKQHQPQ</sequence>
<name>D8MIT9_ACYSU</name>
<reference evidence="1" key="1">
    <citation type="journal article" date="2010" name="Science">
        <title>Sex determination in the social amoeba Dictyostelium discoideum.</title>
        <authorList>
            <person name="Bloomfield G."/>
            <person name="Skelton J."/>
            <person name="Ivens A."/>
            <person name="Tanaka Y."/>
            <person name="Kay R.R."/>
        </authorList>
    </citation>
    <scope>NUCLEOTIDE SEQUENCE</scope>
    <source>
        <strain evidence="1">LB1</strain>
    </source>
</reference>
<accession>D8MIT9</accession>